<name>A0A375HS20_9BURK</name>
<keyword evidence="1" id="KW-0614">Plasmid</keyword>
<geneLocation type="plasmid" evidence="2">
    <name>ii</name>
</geneLocation>
<reference evidence="1 2" key="1">
    <citation type="submission" date="2018-01" db="EMBL/GenBank/DDBJ databases">
        <authorList>
            <person name="Clerissi C."/>
        </authorList>
    </citation>
    <scope>NUCLEOTIDE SEQUENCE [LARGE SCALE GENOMIC DNA]</scope>
    <source>
        <strain evidence="1">Cupriavidus taiwanensis STM 6160</strain>
        <plasmid evidence="2">ii</plasmid>
    </source>
</reference>
<protein>
    <submittedName>
        <fullName evidence="1">Uncharacterized protein</fullName>
    </submittedName>
</protein>
<dbReference type="EMBL" id="LT984807">
    <property type="protein sequence ID" value="SPD60998.1"/>
    <property type="molecule type" value="Genomic_DNA"/>
</dbReference>
<evidence type="ECO:0000313" key="2">
    <source>
        <dbReference type="Proteomes" id="UP000255168"/>
    </source>
</evidence>
<organism evidence="1 2">
    <name type="scientific">Cupriavidus neocaledonicus</name>
    <dbReference type="NCBI Taxonomy" id="1040979"/>
    <lineage>
        <taxon>Bacteria</taxon>
        <taxon>Pseudomonadati</taxon>
        <taxon>Pseudomonadota</taxon>
        <taxon>Betaproteobacteria</taxon>
        <taxon>Burkholderiales</taxon>
        <taxon>Burkholderiaceae</taxon>
        <taxon>Cupriavidus</taxon>
    </lineage>
</organism>
<accession>A0A375HS20</accession>
<proteinExistence type="predicted"/>
<evidence type="ECO:0000313" key="1">
    <source>
        <dbReference type="EMBL" id="SPD60998.1"/>
    </source>
</evidence>
<sequence length="59" mass="6417">MEVFKGQAGDVIASGVYAIRGLADAKAISVCLQARKEGCCPESIEAWESVSPRGHRRRR</sequence>
<dbReference type="AlphaFoldDB" id="A0A375HS20"/>
<dbReference type="Proteomes" id="UP000255168">
    <property type="component" value="Plasmid II"/>
</dbReference>
<gene>
    <name evidence="1" type="ORF">CBM2607_MP21656</name>
</gene>